<dbReference type="EMBL" id="CAJNJA010060609">
    <property type="protein sequence ID" value="CAE7871175.1"/>
    <property type="molecule type" value="Genomic_DNA"/>
</dbReference>
<dbReference type="AlphaFoldDB" id="A0A813AKE7"/>
<feature type="region of interest" description="Disordered" evidence="1">
    <location>
        <begin position="44"/>
        <end position="116"/>
    </location>
</feature>
<evidence type="ECO:0000313" key="2">
    <source>
        <dbReference type="EMBL" id="CAE7871175.1"/>
    </source>
</evidence>
<reference evidence="2" key="1">
    <citation type="submission" date="2021-02" db="EMBL/GenBank/DDBJ databases">
        <authorList>
            <person name="Dougan E. K."/>
            <person name="Rhodes N."/>
            <person name="Thang M."/>
            <person name="Chan C."/>
        </authorList>
    </citation>
    <scope>NUCLEOTIDE SEQUENCE</scope>
</reference>
<evidence type="ECO:0000313" key="3">
    <source>
        <dbReference type="Proteomes" id="UP000601435"/>
    </source>
</evidence>
<name>A0A813AKE7_9DINO</name>
<protein>
    <submittedName>
        <fullName evidence="2">Uncharacterized protein</fullName>
    </submittedName>
</protein>
<organism evidence="2 3">
    <name type="scientific">Symbiodinium necroappetens</name>
    <dbReference type="NCBI Taxonomy" id="1628268"/>
    <lineage>
        <taxon>Eukaryota</taxon>
        <taxon>Sar</taxon>
        <taxon>Alveolata</taxon>
        <taxon>Dinophyceae</taxon>
        <taxon>Suessiales</taxon>
        <taxon>Symbiodiniaceae</taxon>
        <taxon>Symbiodinium</taxon>
    </lineage>
</organism>
<dbReference type="Proteomes" id="UP000601435">
    <property type="component" value="Unassembled WGS sequence"/>
</dbReference>
<accession>A0A813AKE7</accession>
<comment type="caution">
    <text evidence="2">The sequence shown here is derived from an EMBL/GenBank/DDBJ whole genome shotgun (WGS) entry which is preliminary data.</text>
</comment>
<feature type="compositionally biased region" description="Acidic residues" evidence="1">
    <location>
        <begin position="80"/>
        <end position="94"/>
    </location>
</feature>
<keyword evidence="3" id="KW-1185">Reference proteome</keyword>
<gene>
    <name evidence="2" type="ORF">SNEC2469_LOCUS28174</name>
</gene>
<proteinExistence type="predicted"/>
<evidence type="ECO:0000256" key="1">
    <source>
        <dbReference type="SAM" id="MobiDB-lite"/>
    </source>
</evidence>
<sequence>MTVEAGFYSKKDMKEVLGWTARDKYEASVKLYWVDTKISGKYEEEAAESYKESVTGEVEANEVSVGGLMTADDPLQMSGETEDVDEEESDDEGDRESNSRSRKDKPDKAAEEAAMEDIENVKAVMTNILKTCTRLDSTAEKLREIGTDDATKSADKLGTHKTTLMKFHDELADLKSHFDGGGDFDAKTLG</sequence>
<feature type="compositionally biased region" description="Basic and acidic residues" evidence="1">
    <location>
        <begin position="95"/>
        <end position="111"/>
    </location>
</feature>